<protein>
    <submittedName>
        <fullName evidence="1">Uncharacterized protein</fullName>
    </submittedName>
</protein>
<evidence type="ECO:0000313" key="1">
    <source>
        <dbReference type="EMBL" id="QJW96668.1"/>
    </source>
</evidence>
<dbReference type="AlphaFoldDB" id="A0A6M5YRP8"/>
<dbReference type="EMBL" id="CP053452">
    <property type="protein sequence ID" value="QJW96668.1"/>
    <property type="molecule type" value="Genomic_DNA"/>
</dbReference>
<organism evidence="1 2">
    <name type="scientific">Frigoriglobus tundricola</name>
    <dbReference type="NCBI Taxonomy" id="2774151"/>
    <lineage>
        <taxon>Bacteria</taxon>
        <taxon>Pseudomonadati</taxon>
        <taxon>Planctomycetota</taxon>
        <taxon>Planctomycetia</taxon>
        <taxon>Gemmatales</taxon>
        <taxon>Gemmataceae</taxon>
        <taxon>Frigoriglobus</taxon>
    </lineage>
</organism>
<sequence>MDSTEVATGLDAEDVALRLARAVTVSERAVLNIGRMLGRIVDLATAGAADRAADDEGRAVADIIASVMTAAGGFTAETRSFLDRQLAFAKTANAACRCIAGCSESVATLMQKSRILALNMQIEASRLKVQNTALTVIGVEMAQFSQDVRRANAQIAEALTRLSDSLPQLESETVAMGQQATTFAARLGEQLNQVQAHEAAVRRTKIEIERGAAEKNKEILGLSQQTLSELQFQDPMAQDLNALIGKMTGTDYGATLGSCLPSPDERTEAVPGEVELF</sequence>
<evidence type="ECO:0000313" key="2">
    <source>
        <dbReference type="Proteomes" id="UP000503447"/>
    </source>
</evidence>
<dbReference type="Proteomes" id="UP000503447">
    <property type="component" value="Chromosome"/>
</dbReference>
<accession>A0A6M5YRP8</accession>
<reference evidence="2" key="1">
    <citation type="submission" date="2020-05" db="EMBL/GenBank/DDBJ databases">
        <title>Frigoriglobus tundricola gen. nov., sp. nov., a psychrotolerant cellulolytic planctomycete of the family Gemmataceae with two divergent copies of 16S rRNA gene.</title>
        <authorList>
            <person name="Kulichevskaya I.S."/>
            <person name="Ivanova A.A."/>
            <person name="Naumoff D.G."/>
            <person name="Beletsky A.V."/>
            <person name="Rijpstra W.I.C."/>
            <person name="Sinninghe Damste J.S."/>
            <person name="Mardanov A.V."/>
            <person name="Ravin N.V."/>
            <person name="Dedysh S.N."/>
        </authorList>
    </citation>
    <scope>NUCLEOTIDE SEQUENCE [LARGE SCALE GENOMIC DNA]</scope>
    <source>
        <strain evidence="2">PL17</strain>
    </source>
</reference>
<proteinExistence type="predicted"/>
<dbReference type="KEGG" id="ftj:FTUN_4225"/>
<name>A0A6M5YRP8_9BACT</name>
<dbReference type="RefSeq" id="WP_171472204.1">
    <property type="nucleotide sequence ID" value="NZ_CP053452.2"/>
</dbReference>
<gene>
    <name evidence="1" type="ORF">FTUN_4225</name>
</gene>
<keyword evidence="2" id="KW-1185">Reference proteome</keyword>
<dbReference type="Gene3D" id="6.10.250.3200">
    <property type="match status" value="1"/>
</dbReference>